<dbReference type="PANTHER" id="PTHR11538">
    <property type="entry name" value="PHENYLALANYL-TRNA SYNTHETASE"/>
    <property type="match status" value="1"/>
</dbReference>
<evidence type="ECO:0000256" key="7">
    <source>
        <dbReference type="ARBA" id="ARBA00030612"/>
    </source>
</evidence>
<organism evidence="12 13">
    <name type="scientific">Ridgeia piscesae</name>
    <name type="common">Tubeworm</name>
    <dbReference type="NCBI Taxonomy" id="27915"/>
    <lineage>
        <taxon>Eukaryota</taxon>
        <taxon>Metazoa</taxon>
        <taxon>Spiralia</taxon>
        <taxon>Lophotrochozoa</taxon>
        <taxon>Annelida</taxon>
        <taxon>Polychaeta</taxon>
        <taxon>Sedentaria</taxon>
        <taxon>Canalipalpata</taxon>
        <taxon>Sabellida</taxon>
        <taxon>Siboglinidae</taxon>
        <taxon>Ridgeia</taxon>
    </lineage>
</organism>
<dbReference type="Proteomes" id="UP001209878">
    <property type="component" value="Unassembled WGS sequence"/>
</dbReference>
<evidence type="ECO:0000313" key="13">
    <source>
        <dbReference type="Proteomes" id="UP001209878"/>
    </source>
</evidence>
<dbReference type="Gene3D" id="1.10.10.2330">
    <property type="match status" value="1"/>
</dbReference>
<dbReference type="Gene3D" id="3.30.1370.240">
    <property type="match status" value="1"/>
</dbReference>
<accession>A0AAD9KPP8</accession>
<keyword evidence="4" id="KW-0067">ATP-binding</keyword>
<proteinExistence type="predicted"/>
<comment type="caution">
    <text evidence="12">The sequence shown here is derived from an EMBL/GenBank/DDBJ whole genome shotgun (WGS) entry which is preliminary data.</text>
</comment>
<dbReference type="InterPro" id="IPR036390">
    <property type="entry name" value="WH_DNA-bd_sf"/>
</dbReference>
<dbReference type="GO" id="GO:0004826">
    <property type="term" value="F:phenylalanine-tRNA ligase activity"/>
    <property type="evidence" value="ECO:0007669"/>
    <property type="project" value="TreeGrafter"/>
</dbReference>
<dbReference type="InterPro" id="IPR045864">
    <property type="entry name" value="aa-tRNA-synth_II/BPL/LPL"/>
</dbReference>
<feature type="domain" description="PheRS DNA binding" evidence="10">
    <location>
        <begin position="72"/>
        <end position="132"/>
    </location>
</feature>
<evidence type="ECO:0000256" key="2">
    <source>
        <dbReference type="ARBA" id="ARBA00022598"/>
    </source>
</evidence>
<dbReference type="GO" id="GO:0006432">
    <property type="term" value="P:phenylalanyl-tRNA aminoacylation"/>
    <property type="evidence" value="ECO:0007669"/>
    <property type="project" value="TreeGrafter"/>
</dbReference>
<protein>
    <recommendedName>
        <fullName evidence="1">Phenylalanine--tRNA ligase alpha subunit</fullName>
    </recommendedName>
    <alternativeName>
        <fullName evidence="7">Phenylalanyl-tRNA synthetase alpha subunit</fullName>
    </alternativeName>
</protein>
<keyword evidence="3" id="KW-0547">Nucleotide-binding</keyword>
<keyword evidence="2" id="KW-0436">Ligase</keyword>
<keyword evidence="13" id="KW-1185">Reference proteome</keyword>
<dbReference type="SUPFAM" id="SSF55681">
    <property type="entry name" value="Class II aaRS and biotin synthetases"/>
    <property type="match status" value="1"/>
</dbReference>
<reference evidence="12" key="1">
    <citation type="journal article" date="2023" name="Mol. Biol. Evol.">
        <title>Third-Generation Sequencing Reveals the Adaptive Role of the Epigenome in Three Deep-Sea Polychaetes.</title>
        <authorList>
            <person name="Perez M."/>
            <person name="Aroh O."/>
            <person name="Sun Y."/>
            <person name="Lan Y."/>
            <person name="Juniper S.K."/>
            <person name="Young C.R."/>
            <person name="Angers B."/>
            <person name="Qian P.Y."/>
        </authorList>
    </citation>
    <scope>NUCLEOTIDE SEQUENCE</scope>
    <source>
        <strain evidence="12">R07B-5</strain>
    </source>
</reference>
<feature type="domain" description="PheRS DNA binding" evidence="9">
    <location>
        <begin position="3"/>
        <end position="58"/>
    </location>
</feature>
<evidence type="ECO:0000259" key="9">
    <source>
        <dbReference type="Pfam" id="PF18552"/>
    </source>
</evidence>
<keyword evidence="6" id="KW-0030">Aminoacyl-tRNA synthetase</keyword>
<evidence type="ECO:0000256" key="3">
    <source>
        <dbReference type="ARBA" id="ARBA00022741"/>
    </source>
</evidence>
<dbReference type="Pfam" id="PF18553">
    <property type="entry name" value="PheRS_DBD3"/>
    <property type="match status" value="1"/>
</dbReference>
<dbReference type="InterPro" id="IPR040724">
    <property type="entry name" value="PheRS_DBD1"/>
</dbReference>
<evidence type="ECO:0000256" key="5">
    <source>
        <dbReference type="ARBA" id="ARBA00022917"/>
    </source>
</evidence>
<dbReference type="InterPro" id="IPR040725">
    <property type="entry name" value="PheRS_DBD3"/>
</dbReference>
<evidence type="ECO:0000313" key="12">
    <source>
        <dbReference type="EMBL" id="KAK2174555.1"/>
    </source>
</evidence>
<evidence type="ECO:0000256" key="1">
    <source>
        <dbReference type="ARBA" id="ARBA00015409"/>
    </source>
</evidence>
<dbReference type="Pfam" id="PF18552">
    <property type="entry name" value="PheRS_DBD1"/>
    <property type="match status" value="1"/>
</dbReference>
<dbReference type="Pfam" id="PF18554">
    <property type="entry name" value="PheRS_DBD2"/>
    <property type="match status" value="1"/>
</dbReference>
<dbReference type="GO" id="GO:0000049">
    <property type="term" value="F:tRNA binding"/>
    <property type="evidence" value="ECO:0007669"/>
    <property type="project" value="InterPro"/>
</dbReference>
<dbReference type="EMBL" id="JAODUO010000794">
    <property type="protein sequence ID" value="KAK2174555.1"/>
    <property type="molecule type" value="Genomic_DNA"/>
</dbReference>
<evidence type="ECO:0000259" key="10">
    <source>
        <dbReference type="Pfam" id="PF18553"/>
    </source>
</evidence>
<keyword evidence="5" id="KW-0648">Protein biosynthesis</keyword>
<gene>
    <name evidence="12" type="ORF">NP493_791g01026</name>
</gene>
<evidence type="ECO:0000256" key="4">
    <source>
        <dbReference type="ARBA" id="ARBA00022840"/>
    </source>
</evidence>
<dbReference type="SUPFAM" id="SSF46785">
    <property type="entry name" value="Winged helix' DNA-binding domain"/>
    <property type="match status" value="1"/>
</dbReference>
<dbReference type="Gene3D" id="3.30.930.10">
    <property type="entry name" value="Bira Bifunctional Protein, Domain 2"/>
    <property type="match status" value="1"/>
</dbReference>
<dbReference type="GO" id="GO:0005829">
    <property type="term" value="C:cytosol"/>
    <property type="evidence" value="ECO:0007669"/>
    <property type="project" value="TreeGrafter"/>
</dbReference>
<dbReference type="AlphaFoldDB" id="A0AAD9KPP8"/>
<dbReference type="Gene3D" id="1.10.10.2320">
    <property type="match status" value="1"/>
</dbReference>
<evidence type="ECO:0000259" key="8">
    <source>
        <dbReference type="Pfam" id="PF01409"/>
    </source>
</evidence>
<dbReference type="Pfam" id="PF01409">
    <property type="entry name" value="tRNA-synt_2d"/>
    <property type="match status" value="1"/>
</dbReference>
<dbReference type="PANTHER" id="PTHR11538:SF40">
    <property type="entry name" value="PHENYLALANINE--TRNA LIGASE ALPHA SUBUNIT"/>
    <property type="match status" value="1"/>
</dbReference>
<dbReference type="GO" id="GO:0009328">
    <property type="term" value="C:phenylalanine-tRNA ligase complex"/>
    <property type="evidence" value="ECO:0007669"/>
    <property type="project" value="TreeGrafter"/>
</dbReference>
<feature type="domain" description="PheRS DNA binding" evidence="11">
    <location>
        <begin position="134"/>
        <end position="166"/>
    </location>
</feature>
<sequence length="309" mass="34638">MADLGEKVLKCLADRDGFDTLDIAKELNVDHQKTVGAVKSLLALGDVIACEQRNSKHWELTAEGHQVAEKGSHEALIFNYLPSPPKGTPHAELMKSVPNAKVGFSKAMSSGWIKMDKAAEGGPLVFRKTDSIDDTVQKCCQLIGDLTLEGITEKQLTEYKKRKLITEVEVDSFYVTKGSNFSTNISKQETELTPEMITSGSWKEKIFKPYNFDALGIMPTSGHLHPLLKVRTQFRQIFLELGFTEMPTNNYIESSFWNFDALFQPQQHPARDAHDTFFISNPEKTETFPSDYLERVKKVHSEGGYGSQG</sequence>
<evidence type="ECO:0000256" key="6">
    <source>
        <dbReference type="ARBA" id="ARBA00023146"/>
    </source>
</evidence>
<dbReference type="InterPro" id="IPR040586">
    <property type="entry name" value="PheRS_DBD2"/>
</dbReference>
<feature type="domain" description="Phenylalanyl-tRNA synthetase" evidence="8">
    <location>
        <begin position="210"/>
        <end position="285"/>
    </location>
</feature>
<dbReference type="InterPro" id="IPR002319">
    <property type="entry name" value="Phenylalanyl-tRNA_Synthase"/>
</dbReference>
<evidence type="ECO:0000259" key="11">
    <source>
        <dbReference type="Pfam" id="PF18554"/>
    </source>
</evidence>
<name>A0AAD9KPP8_RIDPI</name>
<dbReference type="GO" id="GO:0005524">
    <property type="term" value="F:ATP binding"/>
    <property type="evidence" value="ECO:0007669"/>
    <property type="project" value="UniProtKB-KW"/>
</dbReference>